<feature type="region of interest" description="Disordered" evidence="1">
    <location>
        <begin position="1"/>
        <end position="40"/>
    </location>
</feature>
<dbReference type="Pfam" id="PF20233">
    <property type="entry name" value="DUF6590"/>
    <property type="match status" value="1"/>
</dbReference>
<sequence>MDNQWGRRDGQGAYYHTNPDGRMLPTNDTPTNRPDPSIPRSISWQQPGYSQSPQLLQYHQALWKHHETQADYHQSLDQYYRGQQSISPQHQINYYQQQRDHHLQQSYFHQQQAANYPNDAQTHHERAKFHQEHMQNYEALMQYSSPQSPQRQADSHRDLAEYHSQLVVYYRGLALPHATQTTSTSNPQGPPTFQPPYQQLESPYPPPGGQLASVPVYQPPGQPAAGQPYQQHGTPYPAPGTTPHGTAYPPQGEPGLPNQVPPMAPPMAPPMSRNYTHTSSGTESMYPQRQPYIRIEGTPGDTDLDPEYVIQRNPRKYFVFGRVFSVLWTEPAGVRGNGTKYTVVRFGQCVFTEIRRFVVVNEMHDSCWCLPIHSYGRQGALKRSANPDDHAIIHTSEEVPRPLDGELLAKRPLRVIPDSPENRLDPMSRINFGKVYTVEHNIKVKKLGKIADDSKHLLDAYFRAYFPSR</sequence>
<feature type="domain" description="DUF6590" evidence="2">
    <location>
        <begin position="315"/>
        <end position="458"/>
    </location>
</feature>
<feature type="compositionally biased region" description="Low complexity" evidence="1">
    <location>
        <begin position="25"/>
        <end position="35"/>
    </location>
</feature>
<organism evidence="3 4">
    <name type="scientific">Trichoglossum hirsutum</name>
    <dbReference type="NCBI Taxonomy" id="265104"/>
    <lineage>
        <taxon>Eukaryota</taxon>
        <taxon>Fungi</taxon>
        <taxon>Dikarya</taxon>
        <taxon>Ascomycota</taxon>
        <taxon>Pezizomycotina</taxon>
        <taxon>Geoglossomycetes</taxon>
        <taxon>Geoglossales</taxon>
        <taxon>Geoglossaceae</taxon>
        <taxon>Trichoglossum</taxon>
    </lineage>
</organism>
<feature type="compositionally biased region" description="Basic and acidic residues" evidence="1">
    <location>
        <begin position="1"/>
        <end position="10"/>
    </location>
</feature>
<dbReference type="PANTHER" id="PTHR35391">
    <property type="entry name" value="C2H2-TYPE DOMAIN-CONTAINING PROTEIN-RELATED"/>
    <property type="match status" value="1"/>
</dbReference>
<dbReference type="InterPro" id="IPR046497">
    <property type="entry name" value="DUF6590"/>
</dbReference>
<dbReference type="AlphaFoldDB" id="A0A9P8RR57"/>
<comment type="caution">
    <text evidence="3">The sequence shown here is derived from an EMBL/GenBank/DDBJ whole genome shotgun (WGS) entry which is preliminary data.</text>
</comment>
<evidence type="ECO:0000313" key="4">
    <source>
        <dbReference type="Proteomes" id="UP000750711"/>
    </source>
</evidence>
<evidence type="ECO:0000313" key="3">
    <source>
        <dbReference type="EMBL" id="KAH0562297.1"/>
    </source>
</evidence>
<dbReference type="Proteomes" id="UP000750711">
    <property type="component" value="Unassembled WGS sequence"/>
</dbReference>
<evidence type="ECO:0000259" key="2">
    <source>
        <dbReference type="Pfam" id="PF20233"/>
    </source>
</evidence>
<gene>
    <name evidence="3" type="ORF">GP486_003004</name>
</gene>
<proteinExistence type="predicted"/>
<evidence type="ECO:0000256" key="1">
    <source>
        <dbReference type="SAM" id="MobiDB-lite"/>
    </source>
</evidence>
<reference evidence="3" key="1">
    <citation type="submission" date="2021-03" db="EMBL/GenBank/DDBJ databases">
        <title>Comparative genomics and phylogenomic investigation of the class Geoglossomycetes provide insights into ecological specialization and systematics.</title>
        <authorList>
            <person name="Melie T."/>
            <person name="Pirro S."/>
            <person name="Miller A.N."/>
            <person name="Quandt A."/>
        </authorList>
    </citation>
    <scope>NUCLEOTIDE SEQUENCE</scope>
    <source>
        <strain evidence="3">CAQ_001_2017</strain>
    </source>
</reference>
<dbReference type="PANTHER" id="PTHR35391:SF5">
    <property type="entry name" value="DUF6590 DOMAIN-CONTAINING PROTEIN"/>
    <property type="match status" value="1"/>
</dbReference>
<protein>
    <recommendedName>
        <fullName evidence="2">DUF6590 domain-containing protein</fullName>
    </recommendedName>
</protein>
<dbReference type="EMBL" id="JAGHQM010000374">
    <property type="protein sequence ID" value="KAH0562297.1"/>
    <property type="molecule type" value="Genomic_DNA"/>
</dbReference>
<feature type="region of interest" description="Disordered" evidence="1">
    <location>
        <begin position="179"/>
        <end position="255"/>
    </location>
</feature>
<accession>A0A9P8RR57</accession>
<keyword evidence="4" id="KW-1185">Reference proteome</keyword>
<name>A0A9P8RR57_9PEZI</name>